<name>A0ABD3D2S3_9LAMI</name>
<evidence type="ECO:0000256" key="6">
    <source>
        <dbReference type="SAM" id="MobiDB-lite"/>
    </source>
</evidence>
<dbReference type="InterPro" id="IPR011422">
    <property type="entry name" value="BRAP2/ETP1_RRM"/>
</dbReference>
<feature type="coiled-coil region" evidence="5">
    <location>
        <begin position="384"/>
        <end position="418"/>
    </location>
</feature>
<keyword evidence="1" id="KW-0479">Metal-binding</keyword>
<feature type="region of interest" description="Disordered" evidence="6">
    <location>
        <begin position="454"/>
        <end position="490"/>
    </location>
</feature>
<dbReference type="InterPro" id="IPR001841">
    <property type="entry name" value="Znf_RING"/>
</dbReference>
<keyword evidence="10" id="KW-1185">Reference proteome</keyword>
<sequence length="490" mass="54968">MFTLKIHTVDYPQPLHTTFTPTTSGGSAAGPNSNNNQKPVELMGVAHLFRQLPSANQPAVTVANISARTTLIFVVAVPNYLSENDFLIFCGNHVSYFEEIIFLKNDGMEDRYSVLIRLESQLAADGFYCSYNSKRFRPTEVEVCHICFAQAVEYTESAEIACVPPPAYTALPSCPVCLERLDPDTSGIQSTLCDHSFQCSCISKWTYLSCPVCRLCQQQDEKPACDVCGTFENLWICLICGFVGCGRYKQGHASGHGSDKQHHFSLELETQQIWDYIGDKYVHRLNQSKVGGKSVVVNSRCSSVEECGTCGYDEEEEGLDGALFSSKIEGILDEYNRLLASQLDIQRQHYESLLAEARSRKETSTAKAAEKAIFSRTNVLESRLEKYVEEKKAAADRNRELMEKQEILQNKFKEIEEREKSGLKSKDERILDLQEQIRDLKFYVEAQRMVNKMADSDGIRGGTVLPVEASQSSSGSGNPKRRTKSGRRRN</sequence>
<dbReference type="InterPro" id="IPR001607">
    <property type="entry name" value="Znf_UBP"/>
</dbReference>
<dbReference type="PANTHER" id="PTHR24007:SF10">
    <property type="entry name" value="BRAP2 RING ZNF UBP DOMAIN-CONTAINING PROTEIN 1"/>
    <property type="match status" value="1"/>
</dbReference>
<evidence type="ECO:0000259" key="8">
    <source>
        <dbReference type="PROSITE" id="PS50271"/>
    </source>
</evidence>
<feature type="domain" description="RING-type" evidence="7">
    <location>
        <begin position="174"/>
        <end position="214"/>
    </location>
</feature>
<dbReference type="InterPro" id="IPR047243">
    <property type="entry name" value="RING-H2_BRAP2"/>
</dbReference>
<dbReference type="PROSITE" id="PS50271">
    <property type="entry name" value="ZF_UBP"/>
    <property type="match status" value="1"/>
</dbReference>
<protein>
    <recommendedName>
        <fullName evidence="11">BRCA1-associated protein</fullName>
    </recommendedName>
</protein>
<evidence type="ECO:0000313" key="10">
    <source>
        <dbReference type="Proteomes" id="UP001632038"/>
    </source>
</evidence>
<keyword evidence="3" id="KW-0862">Zinc</keyword>
<dbReference type="InterPro" id="IPR013083">
    <property type="entry name" value="Znf_RING/FYVE/PHD"/>
</dbReference>
<dbReference type="PANTHER" id="PTHR24007">
    <property type="entry name" value="BRCA1-ASSOCIATED PROTEIN"/>
    <property type="match status" value="1"/>
</dbReference>
<evidence type="ECO:0000256" key="3">
    <source>
        <dbReference type="ARBA" id="ARBA00022833"/>
    </source>
</evidence>
<accession>A0ABD3D2S3</accession>
<dbReference type="Pfam" id="PF02148">
    <property type="entry name" value="zf-UBP"/>
    <property type="match status" value="1"/>
</dbReference>
<comment type="caution">
    <text evidence="9">The sequence shown here is derived from an EMBL/GenBank/DDBJ whole genome shotgun (WGS) entry which is preliminary data.</text>
</comment>
<dbReference type="SUPFAM" id="SSF57850">
    <property type="entry name" value="RING/U-box"/>
    <property type="match status" value="1"/>
</dbReference>
<gene>
    <name evidence="9" type="ORF">CASFOL_019868</name>
</gene>
<dbReference type="CDD" id="cd16457">
    <property type="entry name" value="RING-H2_BRAP2"/>
    <property type="match status" value="1"/>
</dbReference>
<dbReference type="Proteomes" id="UP001632038">
    <property type="component" value="Unassembled WGS sequence"/>
</dbReference>
<reference evidence="10" key="1">
    <citation type="journal article" date="2024" name="IScience">
        <title>Strigolactones Initiate the Formation of Haustorium-like Structures in Castilleja.</title>
        <authorList>
            <person name="Buerger M."/>
            <person name="Peterson D."/>
            <person name="Chory J."/>
        </authorList>
    </citation>
    <scope>NUCLEOTIDE SEQUENCE [LARGE SCALE GENOMIC DNA]</scope>
</reference>
<dbReference type="EMBL" id="JAVIJP010000027">
    <property type="protein sequence ID" value="KAL3635321.1"/>
    <property type="molecule type" value="Genomic_DNA"/>
</dbReference>
<evidence type="ECO:0000256" key="4">
    <source>
        <dbReference type="PROSITE-ProRule" id="PRU00502"/>
    </source>
</evidence>
<evidence type="ECO:0008006" key="11">
    <source>
        <dbReference type="Google" id="ProtNLM"/>
    </source>
</evidence>
<dbReference type="PROSITE" id="PS50089">
    <property type="entry name" value="ZF_RING_2"/>
    <property type="match status" value="1"/>
</dbReference>
<feature type="compositionally biased region" description="Basic residues" evidence="6">
    <location>
        <begin position="479"/>
        <end position="490"/>
    </location>
</feature>
<evidence type="ECO:0000313" key="9">
    <source>
        <dbReference type="EMBL" id="KAL3635321.1"/>
    </source>
</evidence>
<dbReference type="Pfam" id="PF07576">
    <property type="entry name" value="BRAP2"/>
    <property type="match status" value="1"/>
</dbReference>
<evidence type="ECO:0000259" key="7">
    <source>
        <dbReference type="PROSITE" id="PS50089"/>
    </source>
</evidence>
<evidence type="ECO:0000256" key="5">
    <source>
        <dbReference type="SAM" id="Coils"/>
    </source>
</evidence>
<evidence type="ECO:0000256" key="2">
    <source>
        <dbReference type="ARBA" id="ARBA00022771"/>
    </source>
</evidence>
<dbReference type="FunFam" id="3.30.40.10:FF:000555">
    <property type="entry name" value="Zinc finger (Ubiquitin-hydrolase) domain-containing protein"/>
    <property type="match status" value="1"/>
</dbReference>
<dbReference type="SMART" id="SM00184">
    <property type="entry name" value="RING"/>
    <property type="match status" value="1"/>
</dbReference>
<feature type="domain" description="UBP-type" evidence="8">
    <location>
        <begin position="208"/>
        <end position="301"/>
    </location>
</feature>
<keyword evidence="5" id="KW-0175">Coiled coil</keyword>
<dbReference type="Gene3D" id="3.30.40.10">
    <property type="entry name" value="Zinc/RING finger domain, C3HC4 (zinc finger)"/>
    <property type="match status" value="2"/>
</dbReference>
<dbReference type="SMART" id="SM00290">
    <property type="entry name" value="ZnF_UBP"/>
    <property type="match status" value="1"/>
</dbReference>
<dbReference type="AlphaFoldDB" id="A0ABD3D2S3"/>
<evidence type="ECO:0000256" key="1">
    <source>
        <dbReference type="ARBA" id="ARBA00022723"/>
    </source>
</evidence>
<proteinExistence type="predicted"/>
<keyword evidence="2 4" id="KW-0863">Zinc-finger</keyword>
<organism evidence="9 10">
    <name type="scientific">Castilleja foliolosa</name>
    <dbReference type="NCBI Taxonomy" id="1961234"/>
    <lineage>
        <taxon>Eukaryota</taxon>
        <taxon>Viridiplantae</taxon>
        <taxon>Streptophyta</taxon>
        <taxon>Embryophyta</taxon>
        <taxon>Tracheophyta</taxon>
        <taxon>Spermatophyta</taxon>
        <taxon>Magnoliopsida</taxon>
        <taxon>eudicotyledons</taxon>
        <taxon>Gunneridae</taxon>
        <taxon>Pentapetalae</taxon>
        <taxon>asterids</taxon>
        <taxon>lamiids</taxon>
        <taxon>Lamiales</taxon>
        <taxon>Orobanchaceae</taxon>
        <taxon>Pedicularideae</taxon>
        <taxon>Castillejinae</taxon>
        <taxon>Castilleja</taxon>
    </lineage>
</organism>
<dbReference type="GO" id="GO:0008270">
    <property type="term" value="F:zinc ion binding"/>
    <property type="evidence" value="ECO:0007669"/>
    <property type="project" value="UniProtKB-KW"/>
</dbReference>